<evidence type="ECO:0000313" key="2">
    <source>
        <dbReference type="Proteomes" id="UP000223968"/>
    </source>
</evidence>
<protein>
    <submittedName>
        <fullName evidence="1">Uncharacterized protein</fullName>
    </submittedName>
</protein>
<dbReference type="EMBL" id="PDNB01000002">
    <property type="protein sequence ID" value="PGH18784.1"/>
    <property type="molecule type" value="Genomic_DNA"/>
</dbReference>
<dbReference type="Proteomes" id="UP000223968">
    <property type="component" value="Unassembled WGS sequence"/>
</dbReference>
<comment type="caution">
    <text evidence="1">The sequence shown here is derived from an EMBL/GenBank/DDBJ whole genome shotgun (WGS) entry which is preliminary data.</text>
</comment>
<sequence length="281" mass="31924">MPVAADMLNDAAELPEQTAMEYIPSDLPQLAEYWVMLIRLSKLLGDVLLLSYRPSGPLPTLQQVEALEAEIMLSRIPDIYRPHQSRLGTFYQYHLQLHYQAVLITFYRPFITRTPENLEAEHQEAWQIQVRNKIDVAALNTNGILDIITRENLLQFAGPMTPPLLVPAMHIHLLKCKSPNVLSRSLGLNKLEFCMMVMAELQNTHTSPAVYRGIFLEAIRQLFPDYKVQTSIPDFNPSELSVPYEAAAEGPSENLMVTDDIVNALMDEVSLVNFWESLSQM</sequence>
<reference evidence="1 2" key="1">
    <citation type="submission" date="2017-10" db="EMBL/GenBank/DDBJ databases">
        <title>Comparative genomics in systemic dimorphic fungi from Ajellomycetaceae.</title>
        <authorList>
            <person name="Munoz J.F."/>
            <person name="Mcewen J.G."/>
            <person name="Clay O.K."/>
            <person name="Cuomo C.A."/>
        </authorList>
    </citation>
    <scope>NUCLEOTIDE SEQUENCE [LARGE SCALE GENOMIC DNA]</scope>
    <source>
        <strain evidence="1 2">UAMH5409</strain>
    </source>
</reference>
<proteinExistence type="predicted"/>
<dbReference type="AlphaFoldDB" id="A0A2B7Y3U8"/>
<organism evidence="1 2">
    <name type="scientific">Helicocarpus griseus UAMH5409</name>
    <dbReference type="NCBI Taxonomy" id="1447875"/>
    <lineage>
        <taxon>Eukaryota</taxon>
        <taxon>Fungi</taxon>
        <taxon>Dikarya</taxon>
        <taxon>Ascomycota</taxon>
        <taxon>Pezizomycotina</taxon>
        <taxon>Eurotiomycetes</taxon>
        <taxon>Eurotiomycetidae</taxon>
        <taxon>Onygenales</taxon>
        <taxon>Ajellomycetaceae</taxon>
        <taxon>Helicocarpus</taxon>
    </lineage>
</organism>
<dbReference type="PANTHER" id="PTHR47425">
    <property type="entry name" value="FARB-RELATED"/>
    <property type="match status" value="1"/>
</dbReference>
<name>A0A2B7Y3U8_9EURO</name>
<gene>
    <name evidence="1" type="ORF">AJ79_00197</name>
</gene>
<keyword evidence="2" id="KW-1185">Reference proteome</keyword>
<dbReference type="OrthoDB" id="4161332at2759"/>
<accession>A0A2B7Y3U8</accession>
<dbReference type="PANTHER" id="PTHR47425:SF3">
    <property type="entry name" value="ZN(II)2CYS6 TRANSCRIPTION FACTOR (EUROFUNG)"/>
    <property type="match status" value="1"/>
</dbReference>
<dbReference type="STRING" id="1447875.A0A2B7Y3U8"/>
<dbReference type="InterPro" id="IPR052761">
    <property type="entry name" value="Fungal_Detox/Toxin_TFs"/>
</dbReference>
<dbReference type="CDD" id="cd12148">
    <property type="entry name" value="fungal_TF_MHR"/>
    <property type="match status" value="1"/>
</dbReference>
<evidence type="ECO:0000313" key="1">
    <source>
        <dbReference type="EMBL" id="PGH18784.1"/>
    </source>
</evidence>